<dbReference type="GO" id="GO:0005254">
    <property type="term" value="F:chloride channel activity"/>
    <property type="evidence" value="ECO:0007669"/>
    <property type="project" value="UniProtKB-KW"/>
</dbReference>
<evidence type="ECO:0000256" key="1">
    <source>
        <dbReference type="ARBA" id="ARBA00004141"/>
    </source>
</evidence>
<dbReference type="InterPro" id="IPR001807">
    <property type="entry name" value="ClC"/>
</dbReference>
<dbReference type="PATRIC" id="fig|565050.3.peg.2586"/>
<comment type="subcellular location">
    <subcellularLocation>
        <location evidence="1">Membrane</location>
        <topology evidence="1">Multi-pass membrane protein</topology>
    </subcellularLocation>
</comment>
<feature type="transmembrane region" description="Helical" evidence="11">
    <location>
        <begin position="199"/>
        <end position="224"/>
    </location>
</feature>
<keyword evidence="9" id="KW-0407">Ion channel</keyword>
<dbReference type="AlphaFoldDB" id="A0A0H3CCM1"/>
<evidence type="ECO:0000256" key="9">
    <source>
        <dbReference type="ARBA" id="ARBA00023303"/>
    </source>
</evidence>
<dbReference type="CDD" id="cd00400">
    <property type="entry name" value="Voltage_gated_ClC"/>
    <property type="match status" value="1"/>
</dbReference>
<keyword evidence="6 11" id="KW-0472">Membrane</keyword>
<keyword evidence="3 11" id="KW-0812">Transmembrane</keyword>
<dbReference type="PhylomeDB" id="A0A0H3CCM1"/>
<dbReference type="PANTHER" id="PTHR43427:SF6">
    <property type="entry name" value="CHLORIDE CHANNEL PROTEIN CLC-E"/>
    <property type="match status" value="1"/>
</dbReference>
<dbReference type="Gene3D" id="3.10.580.10">
    <property type="entry name" value="CBS-domain"/>
    <property type="match status" value="1"/>
</dbReference>
<evidence type="ECO:0000256" key="6">
    <source>
        <dbReference type="ARBA" id="ARBA00023136"/>
    </source>
</evidence>
<evidence type="ECO:0000313" key="13">
    <source>
        <dbReference type="EMBL" id="ACL96103.1"/>
    </source>
</evidence>
<organism evidence="13 14">
    <name type="scientific">Caulobacter vibrioides (strain NA1000 / CB15N)</name>
    <name type="common">Caulobacter crescentus</name>
    <dbReference type="NCBI Taxonomy" id="565050"/>
    <lineage>
        <taxon>Bacteria</taxon>
        <taxon>Pseudomonadati</taxon>
        <taxon>Pseudomonadota</taxon>
        <taxon>Alphaproteobacteria</taxon>
        <taxon>Caulobacterales</taxon>
        <taxon>Caulobacteraceae</taxon>
        <taxon>Caulobacter</taxon>
    </lineage>
</organism>
<dbReference type="RefSeq" id="WP_010920412.1">
    <property type="nucleotide sequence ID" value="NC_011916.1"/>
</dbReference>
<feature type="transmembrane region" description="Helical" evidence="11">
    <location>
        <begin position="349"/>
        <end position="367"/>
    </location>
</feature>
<dbReference type="PRINTS" id="PR00762">
    <property type="entry name" value="CLCHANNEL"/>
</dbReference>
<evidence type="ECO:0000256" key="11">
    <source>
        <dbReference type="SAM" id="Phobius"/>
    </source>
</evidence>
<dbReference type="HOGENOM" id="CLU_015263_5_2_5"/>
<evidence type="ECO:0000256" key="3">
    <source>
        <dbReference type="ARBA" id="ARBA00022692"/>
    </source>
</evidence>
<dbReference type="SMR" id="A0A0H3CCM1"/>
<feature type="transmembrane region" description="Helical" evidence="11">
    <location>
        <begin position="373"/>
        <end position="392"/>
    </location>
</feature>
<dbReference type="CDD" id="cd02205">
    <property type="entry name" value="CBS_pair_SF"/>
    <property type="match status" value="1"/>
</dbReference>
<dbReference type="PANTHER" id="PTHR43427">
    <property type="entry name" value="CHLORIDE CHANNEL PROTEIN CLC-E"/>
    <property type="match status" value="1"/>
</dbReference>
<evidence type="ECO:0000259" key="12">
    <source>
        <dbReference type="PROSITE" id="PS51371"/>
    </source>
</evidence>
<feature type="transmembrane region" description="Helical" evidence="11">
    <location>
        <begin position="273"/>
        <end position="294"/>
    </location>
</feature>
<keyword evidence="2" id="KW-0813">Transport</keyword>
<keyword evidence="7" id="KW-0869">Chloride channel</keyword>
<dbReference type="SUPFAM" id="SSF54631">
    <property type="entry name" value="CBS-domain pair"/>
    <property type="match status" value="1"/>
</dbReference>
<feature type="transmembrane region" description="Helical" evidence="11">
    <location>
        <begin position="106"/>
        <end position="126"/>
    </location>
</feature>
<name>A0A0H3CCM1_CAUVN</name>
<evidence type="ECO:0000313" key="14">
    <source>
        <dbReference type="Proteomes" id="UP000001364"/>
    </source>
</evidence>
<evidence type="ECO:0000256" key="5">
    <source>
        <dbReference type="ARBA" id="ARBA00023065"/>
    </source>
</evidence>
<evidence type="ECO:0000256" key="7">
    <source>
        <dbReference type="ARBA" id="ARBA00023173"/>
    </source>
</evidence>
<accession>A0A0H3CCM1</accession>
<dbReference type="KEGG" id="ccs:CCNA_02638"/>
<sequence length="618" mass="64294">MTEPAEAPEPESAKAASPPWRSVLRVAAIDRARLREAGRQALPWLAWLRRRTRSSELWVIAVATVVGLVAGALAVALGALAHGTQVAIFNFDPNERLSAQVMIEPWRLLAIPLGGLVLGLFTAAVLRFRPNHAVDPVEANALHGGRLSIRDSLIICVQTLISNGSGASVGLEAAYAQAGGATASWVGQRLNLRRGDLRILVGAGAGAAIAAAFGAPLTGAFYAFEIVIGAYTVANIAPVAAAALAGVLVAKALGSTPYLLKTSVVAISSPADYALYGLLGLLAAFFGVALMRAVAVADGWAIKAPLPRWSKPAIGGVALAALALATPQTLSGGHGALHLDLNSDLPLKVLLVLILMKAVASIVSLSSGFRGGLFFAALFLGVLMGQAFALVVNMTTGTVHLDPIAASLVGMGALGVAIVGGPFTMSFLVLEVTGDFTVTGATLAASLIASAVVRETFGYSFSTWRLHLRGETIRSAHDVSWMRNLTAGKMMRRDVKTIAAGTSLAEFRRRFPLGSTKRAVLTDETGRYAGIVATAAVYAEPPERDATVAALAAHTRVALAPELSIKAIMTAFDETGADELAVVDEGGEVIGLITEAHVTRRYAEELEKARRELTGDTG</sequence>
<proteinExistence type="predicted"/>
<evidence type="ECO:0000256" key="2">
    <source>
        <dbReference type="ARBA" id="ARBA00022448"/>
    </source>
</evidence>
<dbReference type="InterPro" id="IPR050368">
    <property type="entry name" value="ClC-type_chloride_channel"/>
</dbReference>
<protein>
    <submittedName>
        <fullName evidence="13">CLC voltage-gated chloride channel</fullName>
    </submittedName>
</protein>
<dbReference type="RefSeq" id="YP_002518011.1">
    <property type="nucleotide sequence ID" value="NC_011916.1"/>
</dbReference>
<dbReference type="InterPro" id="IPR046342">
    <property type="entry name" value="CBS_dom_sf"/>
</dbReference>
<evidence type="ECO:0000256" key="10">
    <source>
        <dbReference type="PROSITE-ProRule" id="PRU00703"/>
    </source>
</evidence>
<dbReference type="Pfam" id="PF00654">
    <property type="entry name" value="Voltage_CLC"/>
    <property type="match status" value="1"/>
</dbReference>
<dbReference type="Proteomes" id="UP000001364">
    <property type="component" value="Chromosome"/>
</dbReference>
<feature type="transmembrane region" description="Helical" evidence="11">
    <location>
        <begin position="404"/>
        <end position="430"/>
    </location>
</feature>
<dbReference type="GO" id="GO:0034707">
    <property type="term" value="C:chloride channel complex"/>
    <property type="evidence" value="ECO:0007669"/>
    <property type="project" value="UniProtKB-KW"/>
</dbReference>
<evidence type="ECO:0000256" key="8">
    <source>
        <dbReference type="ARBA" id="ARBA00023214"/>
    </source>
</evidence>
<gene>
    <name evidence="13" type="ordered locus">CCNA_02638</name>
</gene>
<dbReference type="Pfam" id="PF00571">
    <property type="entry name" value="CBS"/>
    <property type="match status" value="1"/>
</dbReference>
<dbReference type="SUPFAM" id="SSF81340">
    <property type="entry name" value="Clc chloride channel"/>
    <property type="match status" value="1"/>
</dbReference>
<keyword evidence="10" id="KW-0129">CBS domain</keyword>
<feature type="transmembrane region" description="Helical" evidence="11">
    <location>
        <begin position="57"/>
        <end position="81"/>
    </location>
</feature>
<keyword evidence="5" id="KW-0406">Ion transport</keyword>
<dbReference type="GeneID" id="7332740"/>
<evidence type="ECO:0000256" key="4">
    <source>
        <dbReference type="ARBA" id="ARBA00022989"/>
    </source>
</evidence>
<dbReference type="InterPro" id="IPR014743">
    <property type="entry name" value="Cl-channel_core"/>
</dbReference>
<dbReference type="PROSITE" id="PS51371">
    <property type="entry name" value="CBS"/>
    <property type="match status" value="1"/>
</dbReference>
<reference evidence="13 14" key="1">
    <citation type="journal article" date="2010" name="J. Bacteriol.">
        <title>The genetic basis of laboratory adaptation in Caulobacter crescentus.</title>
        <authorList>
            <person name="Marks M.E."/>
            <person name="Castro-Rojas C.M."/>
            <person name="Teiling C."/>
            <person name="Du L."/>
            <person name="Kapatral V."/>
            <person name="Walunas T.L."/>
            <person name="Crosson S."/>
        </authorList>
    </citation>
    <scope>NUCLEOTIDE SEQUENCE [LARGE SCALE GENOMIC DNA]</scope>
    <source>
        <strain evidence="14">NA1000 / CB15N</strain>
    </source>
</reference>
<keyword evidence="14" id="KW-1185">Reference proteome</keyword>
<keyword evidence="4 11" id="KW-1133">Transmembrane helix</keyword>
<dbReference type="InterPro" id="IPR000644">
    <property type="entry name" value="CBS_dom"/>
</dbReference>
<keyword evidence="8" id="KW-0868">Chloride</keyword>
<dbReference type="OrthoDB" id="9814803at2"/>
<dbReference type="EMBL" id="CP001340">
    <property type="protein sequence ID" value="ACL96103.1"/>
    <property type="molecule type" value="Genomic_DNA"/>
</dbReference>
<feature type="transmembrane region" description="Helical" evidence="11">
    <location>
        <begin position="230"/>
        <end position="253"/>
    </location>
</feature>
<feature type="domain" description="CBS" evidence="12">
    <location>
        <begin position="552"/>
        <end position="608"/>
    </location>
</feature>
<dbReference type="Gene3D" id="1.10.3080.10">
    <property type="entry name" value="Clc chloride channel"/>
    <property type="match status" value="1"/>
</dbReference>